<feature type="domain" description="C2H2-type" evidence="9">
    <location>
        <begin position="304"/>
        <end position="331"/>
    </location>
</feature>
<feature type="domain" description="C2H2-type" evidence="9">
    <location>
        <begin position="371"/>
        <end position="398"/>
    </location>
</feature>
<dbReference type="GO" id="GO:0000122">
    <property type="term" value="P:negative regulation of transcription by RNA polymerase II"/>
    <property type="evidence" value="ECO:0007669"/>
    <property type="project" value="UniProtKB-ARBA"/>
</dbReference>
<protein>
    <recommendedName>
        <fullName evidence="9">C2H2-type domain-containing protein</fullName>
    </recommendedName>
</protein>
<keyword evidence="6" id="KW-0539">Nucleus</keyword>
<evidence type="ECO:0000256" key="3">
    <source>
        <dbReference type="ARBA" id="ARBA00022737"/>
    </source>
</evidence>
<dbReference type="PROSITE" id="PS50157">
    <property type="entry name" value="ZINC_FINGER_C2H2_2"/>
    <property type="match status" value="5"/>
</dbReference>
<feature type="domain" description="C2H2-type" evidence="9">
    <location>
        <begin position="276"/>
        <end position="303"/>
    </location>
</feature>
<feature type="compositionally biased region" description="Polar residues" evidence="8">
    <location>
        <begin position="144"/>
        <end position="157"/>
    </location>
</feature>
<dbReference type="PANTHER" id="PTHR24394">
    <property type="entry name" value="ZINC FINGER PROTEIN"/>
    <property type="match status" value="1"/>
</dbReference>
<evidence type="ECO:0000256" key="8">
    <source>
        <dbReference type="SAM" id="MobiDB-lite"/>
    </source>
</evidence>
<dbReference type="SUPFAM" id="SSF57667">
    <property type="entry name" value="beta-beta-alpha zinc fingers"/>
    <property type="match status" value="3"/>
</dbReference>
<evidence type="ECO:0000256" key="4">
    <source>
        <dbReference type="ARBA" id="ARBA00022771"/>
    </source>
</evidence>
<accession>A0AAV5X3D1</accession>
<feature type="non-terminal residue" evidence="10">
    <location>
        <position position="1"/>
    </location>
</feature>
<keyword evidence="4 7" id="KW-0863">Zinc-finger</keyword>
<dbReference type="Gene3D" id="3.30.160.60">
    <property type="entry name" value="Classic Zinc Finger"/>
    <property type="match status" value="4"/>
</dbReference>
<evidence type="ECO:0000313" key="10">
    <source>
        <dbReference type="EMBL" id="GMT36822.1"/>
    </source>
</evidence>
<dbReference type="FunFam" id="3.30.160.60:FF:000340">
    <property type="entry name" value="zinc finger protein 473 isoform X1"/>
    <property type="match status" value="1"/>
</dbReference>
<keyword evidence="3" id="KW-0677">Repeat</keyword>
<evidence type="ECO:0000256" key="6">
    <source>
        <dbReference type="ARBA" id="ARBA00023242"/>
    </source>
</evidence>
<dbReference type="GO" id="GO:0008270">
    <property type="term" value="F:zinc ion binding"/>
    <property type="evidence" value="ECO:0007669"/>
    <property type="project" value="UniProtKB-KW"/>
</dbReference>
<name>A0AAV5X3D1_9BILA</name>
<feature type="region of interest" description="Disordered" evidence="8">
    <location>
        <begin position="144"/>
        <end position="181"/>
    </location>
</feature>
<keyword evidence="2" id="KW-0479">Metal-binding</keyword>
<sequence>CRMSVGSPPVPDARTLVKRFEEFEQKAFQLGKSEDIGRVLGKASIVLKNTLKTVGQAGNEMGDAATAFQLEMITNKKRNSELNNLIAGFCELVALAARSFHSQRLRKEREIPIAKKETVSVGVNTGEREMSPLSRHLYEASMSTGGCLSGESTNGTSRVKDEPLDEDEFNTNARPVDDSTPEFSFSLQHMNGIEEVKAEEEDPIEEPPQPNHLLTGAFGPVPTTGTTSTRKRQLGETTFNDDVIRHYNLTKRLLMDKNLPSLSMEKKNPSDPDPIYQCAQCNSTFSSYTNLQRHSDIHLEYRPYKCDLCDRSFPFESHLLDHMKRHSGSGIRKNKAISEKKRHQCDQCEWSFDRPKKLELHRLCHSGERPHKCPECAVRFQTTSMLNNHLRKEHGLRPYKCTVCEADFEKWMEMINHKKAAHSVEQPTADKDSD</sequence>
<evidence type="ECO:0000313" key="11">
    <source>
        <dbReference type="Proteomes" id="UP001432322"/>
    </source>
</evidence>
<evidence type="ECO:0000259" key="9">
    <source>
        <dbReference type="PROSITE" id="PS50157"/>
    </source>
</evidence>
<dbReference type="Pfam" id="PF13912">
    <property type="entry name" value="zf-C2H2_6"/>
    <property type="match status" value="2"/>
</dbReference>
<dbReference type="PANTHER" id="PTHR24394:SF29">
    <property type="entry name" value="MYONEURIN"/>
    <property type="match status" value="1"/>
</dbReference>
<feature type="domain" description="C2H2-type" evidence="9">
    <location>
        <begin position="399"/>
        <end position="427"/>
    </location>
</feature>
<dbReference type="FunFam" id="3.30.160.60:FF:000446">
    <property type="entry name" value="Zinc finger protein"/>
    <property type="match status" value="1"/>
</dbReference>
<dbReference type="AlphaFoldDB" id="A0AAV5X3D1"/>
<reference evidence="10" key="1">
    <citation type="submission" date="2023-10" db="EMBL/GenBank/DDBJ databases">
        <title>Genome assembly of Pristionchus species.</title>
        <authorList>
            <person name="Yoshida K."/>
            <person name="Sommer R.J."/>
        </authorList>
    </citation>
    <scope>NUCLEOTIDE SEQUENCE</scope>
    <source>
        <strain evidence="10">RS5133</strain>
    </source>
</reference>
<keyword evidence="5" id="KW-0862">Zinc</keyword>
<dbReference type="InterPro" id="IPR013087">
    <property type="entry name" value="Znf_C2H2_type"/>
</dbReference>
<dbReference type="GO" id="GO:0000981">
    <property type="term" value="F:DNA-binding transcription factor activity, RNA polymerase II-specific"/>
    <property type="evidence" value="ECO:0007669"/>
    <property type="project" value="TreeGrafter"/>
</dbReference>
<dbReference type="EMBL" id="BTSY01000007">
    <property type="protein sequence ID" value="GMT36822.1"/>
    <property type="molecule type" value="Genomic_DNA"/>
</dbReference>
<dbReference type="SMART" id="SM00355">
    <property type="entry name" value="ZnF_C2H2"/>
    <property type="match status" value="5"/>
</dbReference>
<dbReference type="InterPro" id="IPR036236">
    <property type="entry name" value="Znf_C2H2_sf"/>
</dbReference>
<organism evidence="10 11">
    <name type="scientific">Pristionchus fissidentatus</name>
    <dbReference type="NCBI Taxonomy" id="1538716"/>
    <lineage>
        <taxon>Eukaryota</taxon>
        <taxon>Metazoa</taxon>
        <taxon>Ecdysozoa</taxon>
        <taxon>Nematoda</taxon>
        <taxon>Chromadorea</taxon>
        <taxon>Rhabditida</taxon>
        <taxon>Rhabditina</taxon>
        <taxon>Diplogasteromorpha</taxon>
        <taxon>Diplogasteroidea</taxon>
        <taxon>Neodiplogasteridae</taxon>
        <taxon>Pristionchus</taxon>
    </lineage>
</organism>
<gene>
    <name evidence="10" type="ORF">PFISCL1PPCAC_28119</name>
</gene>
<feature type="region of interest" description="Disordered" evidence="8">
    <location>
        <begin position="200"/>
        <end position="232"/>
    </location>
</feature>
<dbReference type="GO" id="GO:0005634">
    <property type="term" value="C:nucleus"/>
    <property type="evidence" value="ECO:0007669"/>
    <property type="project" value="UniProtKB-SubCell"/>
</dbReference>
<proteinExistence type="predicted"/>
<dbReference type="PROSITE" id="PS00028">
    <property type="entry name" value="ZINC_FINGER_C2H2_1"/>
    <property type="match status" value="5"/>
</dbReference>
<dbReference type="Proteomes" id="UP001432322">
    <property type="component" value="Unassembled WGS sequence"/>
</dbReference>
<comment type="caution">
    <text evidence="10">The sequence shown here is derived from an EMBL/GenBank/DDBJ whole genome shotgun (WGS) entry which is preliminary data.</text>
</comment>
<evidence type="ECO:0000256" key="1">
    <source>
        <dbReference type="ARBA" id="ARBA00004123"/>
    </source>
</evidence>
<evidence type="ECO:0000256" key="2">
    <source>
        <dbReference type="ARBA" id="ARBA00022723"/>
    </source>
</evidence>
<feature type="domain" description="C2H2-type" evidence="9">
    <location>
        <begin position="343"/>
        <end position="370"/>
    </location>
</feature>
<evidence type="ECO:0000256" key="5">
    <source>
        <dbReference type="ARBA" id="ARBA00022833"/>
    </source>
</evidence>
<keyword evidence="11" id="KW-1185">Reference proteome</keyword>
<comment type="subcellular location">
    <subcellularLocation>
        <location evidence="1">Nucleus</location>
    </subcellularLocation>
</comment>
<dbReference type="Pfam" id="PF00096">
    <property type="entry name" value="zf-C2H2"/>
    <property type="match status" value="2"/>
</dbReference>
<evidence type="ECO:0000256" key="7">
    <source>
        <dbReference type="PROSITE-ProRule" id="PRU00042"/>
    </source>
</evidence>